<evidence type="ECO:0008006" key="4">
    <source>
        <dbReference type="Google" id="ProtNLM"/>
    </source>
</evidence>
<evidence type="ECO:0000256" key="1">
    <source>
        <dbReference type="SAM" id="MobiDB-lite"/>
    </source>
</evidence>
<dbReference type="Proteomes" id="UP000316614">
    <property type="component" value="Chromosome"/>
</dbReference>
<reference evidence="2 3" key="1">
    <citation type="submission" date="2019-06" db="EMBL/GenBank/DDBJ databases">
        <title>Echinicola alkalisoli sp. nov. isolated from saline soil.</title>
        <authorList>
            <person name="Sun J.-Q."/>
            <person name="Xu L."/>
        </authorList>
    </citation>
    <scope>NUCLEOTIDE SEQUENCE [LARGE SCALE GENOMIC DNA]</scope>
    <source>
        <strain evidence="2 3">LN3S3</strain>
    </source>
</reference>
<dbReference type="AlphaFoldDB" id="A0A514CDE4"/>
<evidence type="ECO:0000313" key="2">
    <source>
        <dbReference type="EMBL" id="QDH77674.1"/>
    </source>
</evidence>
<accession>A0A514CDE4</accession>
<gene>
    <name evidence="2" type="ORF">FKX85_00875</name>
</gene>
<dbReference type="OrthoDB" id="9793307at2"/>
<dbReference type="EMBL" id="CP041253">
    <property type="protein sequence ID" value="QDH77674.1"/>
    <property type="molecule type" value="Genomic_DNA"/>
</dbReference>
<feature type="region of interest" description="Disordered" evidence="1">
    <location>
        <begin position="470"/>
        <end position="492"/>
    </location>
</feature>
<sequence>MCEIPFIETLDNDQDMNFKVVKFKTAILGLFFFVAVTETLAQTGIGTQSPDENAVLDVSSTTKGVLIPRLTGEQVTALEGNSPADGMLVYNTDQSCVQIYRGSAFECLTVDTGADLTKDVWVDDNSNTQIKLGAKSDGTTARPAGTEFVAKDNGRVGIGTSNPDWQLHVQGDRAIGLFKRVNNTAANNAPGFLFTRARGTLGSELGISSGDFLGKVQFRGRVGSADEDYATLGYVATSTTIGDGRFAFFNGTGSSESVEVVSINTNSTNILGVGTATPQKTIHVNGSLQVTNELNVGGNATTAGSAGTAGQYLTSNGSGAAPTWQSPAGIVPTSNGTVIAVNGELRIAQEIIAHLSDNFSTSSSSATAIGNLNVEIMDNEGTYSGTASTNSFTVTADGIYQIVMNMQLSNTASGNPVIGIWDNTAGAWVARVNDAIGTGLQTFTLITSINMLAAKTYSFRCAASGGTTTIRAQSSGDTGSGPVSQVSVKRLR</sequence>
<protein>
    <recommendedName>
        <fullName evidence="4">C1q domain-containing protein</fullName>
    </recommendedName>
</protein>
<name>A0A514CDE4_9BACT</name>
<evidence type="ECO:0000313" key="3">
    <source>
        <dbReference type="Proteomes" id="UP000316614"/>
    </source>
</evidence>
<dbReference type="RefSeq" id="WP_141612956.1">
    <property type="nucleotide sequence ID" value="NZ_CP041253.1"/>
</dbReference>
<organism evidence="2 3">
    <name type="scientific">Echinicola soli</name>
    <dbReference type="NCBI Taxonomy" id="2591634"/>
    <lineage>
        <taxon>Bacteria</taxon>
        <taxon>Pseudomonadati</taxon>
        <taxon>Bacteroidota</taxon>
        <taxon>Cytophagia</taxon>
        <taxon>Cytophagales</taxon>
        <taxon>Cyclobacteriaceae</taxon>
        <taxon>Echinicola</taxon>
    </lineage>
</organism>
<proteinExistence type="predicted"/>
<keyword evidence="3" id="KW-1185">Reference proteome</keyword>
<dbReference type="KEGG" id="echi:FKX85_00875"/>